<evidence type="ECO:0000256" key="6">
    <source>
        <dbReference type="SAM" id="Phobius"/>
    </source>
</evidence>
<evidence type="ECO:0000313" key="9">
    <source>
        <dbReference type="Proteomes" id="UP001642487"/>
    </source>
</evidence>
<dbReference type="EC" id="5.2.1.8" evidence="2 5"/>
<dbReference type="InterPro" id="IPR001179">
    <property type="entry name" value="PPIase_FKBP_dom"/>
</dbReference>
<keyword evidence="6" id="KW-0812">Transmembrane</keyword>
<keyword evidence="6" id="KW-1133">Transmembrane helix</keyword>
<evidence type="ECO:0000256" key="4">
    <source>
        <dbReference type="ARBA" id="ARBA00023235"/>
    </source>
</evidence>
<keyword evidence="4 5" id="KW-0413">Isomerase</keyword>
<accession>A0ABP0XLS3</accession>
<dbReference type="PANTHER" id="PTHR43811:SF26">
    <property type="entry name" value="PEPTIDYL-PROLYL CIS-TRANS ISOMERASE FKBP16-1, CHLOROPLASTIC"/>
    <property type="match status" value="1"/>
</dbReference>
<proteinExistence type="predicted"/>
<evidence type="ECO:0000313" key="8">
    <source>
        <dbReference type="EMBL" id="CAK9308637.1"/>
    </source>
</evidence>
<evidence type="ECO:0000259" key="7">
    <source>
        <dbReference type="PROSITE" id="PS50059"/>
    </source>
</evidence>
<feature type="transmembrane region" description="Helical" evidence="6">
    <location>
        <begin position="113"/>
        <end position="131"/>
    </location>
</feature>
<feature type="domain" description="PPIase FKBP-type" evidence="7">
    <location>
        <begin position="169"/>
        <end position="272"/>
    </location>
</feature>
<sequence>MSGSSIRGTRNQFDRSGSILKIFLNLTKQSALFFLIHFVSTYPFTPLSSKFFVRAMEVLSFWSLFRSPPVVKFSGFHKTICMGEAVSISKHPNVNHLDVRNTSHSVKRFPRRLFSQFIGLFPILLYAYPSFGAPMMDMQEPDIVRTLKLDSGVRIQEVFEGDGVEAHEGDLVEFNYVCRRSNGYFVHSTVDQFSGESTPVILLLKENQIIEGLKEVLVGMRVGGKRRALIPPSVGYINENLNPIPEEFGPRRSLLSHRNEPLIFEVQLLKVL</sequence>
<reference evidence="8 9" key="1">
    <citation type="submission" date="2024-03" db="EMBL/GenBank/DDBJ databases">
        <authorList>
            <person name="Gkanogiannis A."/>
            <person name="Becerra Lopez-Lavalle L."/>
        </authorList>
    </citation>
    <scope>NUCLEOTIDE SEQUENCE [LARGE SCALE GENOMIC DNA]</scope>
</reference>
<evidence type="ECO:0000256" key="3">
    <source>
        <dbReference type="ARBA" id="ARBA00023110"/>
    </source>
</evidence>
<evidence type="ECO:0000256" key="5">
    <source>
        <dbReference type="PROSITE-ProRule" id="PRU00277"/>
    </source>
</evidence>
<comment type="catalytic activity">
    <reaction evidence="1 5">
        <text>[protein]-peptidylproline (omega=180) = [protein]-peptidylproline (omega=0)</text>
        <dbReference type="Rhea" id="RHEA:16237"/>
        <dbReference type="Rhea" id="RHEA-COMP:10747"/>
        <dbReference type="Rhea" id="RHEA-COMP:10748"/>
        <dbReference type="ChEBI" id="CHEBI:83833"/>
        <dbReference type="ChEBI" id="CHEBI:83834"/>
        <dbReference type="EC" id="5.2.1.8"/>
    </reaction>
</comment>
<dbReference type="PROSITE" id="PS50059">
    <property type="entry name" value="FKBP_PPIASE"/>
    <property type="match status" value="1"/>
</dbReference>
<dbReference type="InterPro" id="IPR046357">
    <property type="entry name" value="PPIase_dom_sf"/>
</dbReference>
<dbReference type="EMBL" id="OZ021735">
    <property type="protein sequence ID" value="CAK9308637.1"/>
    <property type="molecule type" value="Genomic_DNA"/>
</dbReference>
<organism evidence="8 9">
    <name type="scientific">Citrullus colocynthis</name>
    <name type="common">colocynth</name>
    <dbReference type="NCBI Taxonomy" id="252529"/>
    <lineage>
        <taxon>Eukaryota</taxon>
        <taxon>Viridiplantae</taxon>
        <taxon>Streptophyta</taxon>
        <taxon>Embryophyta</taxon>
        <taxon>Tracheophyta</taxon>
        <taxon>Spermatophyta</taxon>
        <taxon>Magnoliopsida</taxon>
        <taxon>eudicotyledons</taxon>
        <taxon>Gunneridae</taxon>
        <taxon>Pentapetalae</taxon>
        <taxon>rosids</taxon>
        <taxon>fabids</taxon>
        <taxon>Cucurbitales</taxon>
        <taxon>Cucurbitaceae</taxon>
        <taxon>Benincaseae</taxon>
        <taxon>Citrullus</taxon>
    </lineage>
</organism>
<gene>
    <name evidence="8" type="ORF">CITCOLO1_LOCUS150</name>
</gene>
<evidence type="ECO:0000256" key="2">
    <source>
        <dbReference type="ARBA" id="ARBA00013194"/>
    </source>
</evidence>
<keyword evidence="9" id="KW-1185">Reference proteome</keyword>
<keyword evidence="6" id="KW-0472">Membrane</keyword>
<keyword evidence="3 5" id="KW-0697">Rotamase</keyword>
<dbReference type="PANTHER" id="PTHR43811">
    <property type="entry name" value="FKBP-TYPE PEPTIDYL-PROLYL CIS-TRANS ISOMERASE FKPA"/>
    <property type="match status" value="1"/>
</dbReference>
<dbReference type="Gene3D" id="3.10.50.40">
    <property type="match status" value="1"/>
</dbReference>
<evidence type="ECO:0000256" key="1">
    <source>
        <dbReference type="ARBA" id="ARBA00000971"/>
    </source>
</evidence>
<dbReference type="Proteomes" id="UP001642487">
    <property type="component" value="Chromosome 1"/>
</dbReference>
<name>A0ABP0XLS3_9ROSI</name>
<protein>
    <recommendedName>
        <fullName evidence="2 5">peptidylprolyl isomerase</fullName>
        <ecNumber evidence="2 5">5.2.1.8</ecNumber>
    </recommendedName>
</protein>
<dbReference type="SUPFAM" id="SSF54534">
    <property type="entry name" value="FKBP-like"/>
    <property type="match status" value="1"/>
</dbReference>
<dbReference type="Pfam" id="PF00254">
    <property type="entry name" value="FKBP_C"/>
    <property type="match status" value="1"/>
</dbReference>